<dbReference type="EMBL" id="CP031001">
    <property type="protein sequence ID" value="QHN75964.1"/>
    <property type="molecule type" value="Genomic_DNA"/>
</dbReference>
<gene>
    <name evidence="3" type="ORF">DS421_19g639850</name>
</gene>
<dbReference type="Gene3D" id="3.30.530.20">
    <property type="match status" value="1"/>
</dbReference>
<keyword evidence="3" id="KW-0371">Homeobox</keyword>
<keyword evidence="1" id="KW-0812">Transmembrane</keyword>
<organism evidence="3 4">
    <name type="scientific">Arachis hypogaea</name>
    <name type="common">Peanut</name>
    <dbReference type="NCBI Taxonomy" id="3818"/>
    <lineage>
        <taxon>Eukaryota</taxon>
        <taxon>Viridiplantae</taxon>
        <taxon>Streptophyta</taxon>
        <taxon>Embryophyta</taxon>
        <taxon>Tracheophyta</taxon>
        <taxon>Spermatophyta</taxon>
        <taxon>Magnoliopsida</taxon>
        <taxon>eudicotyledons</taxon>
        <taxon>Gunneridae</taxon>
        <taxon>Pentapetalae</taxon>
        <taxon>rosids</taxon>
        <taxon>fabids</taxon>
        <taxon>Fabales</taxon>
        <taxon>Fabaceae</taxon>
        <taxon>Papilionoideae</taxon>
        <taxon>50 kb inversion clade</taxon>
        <taxon>dalbergioids sensu lato</taxon>
        <taxon>Dalbergieae</taxon>
        <taxon>Pterocarpus clade</taxon>
        <taxon>Arachis</taxon>
    </lineage>
</organism>
<protein>
    <submittedName>
        <fullName evidence="3">Homeobox/lipid-binding domain protein</fullName>
    </submittedName>
</protein>
<feature type="domain" description="START" evidence="2">
    <location>
        <begin position="1"/>
        <end position="50"/>
    </location>
</feature>
<dbReference type="PROSITE" id="PS50848">
    <property type="entry name" value="START"/>
    <property type="match status" value="1"/>
</dbReference>
<reference evidence="3 4" key="1">
    <citation type="submission" date="2020-01" db="EMBL/GenBank/DDBJ databases">
        <title>Genome sequence of Arachis hypogaea, cultivar Shitouqi.</title>
        <authorList>
            <person name="Zhuang W."/>
            <person name="Chen H."/>
            <person name="Varshney R."/>
            <person name="Wang D."/>
            <person name="Ming R."/>
        </authorList>
    </citation>
    <scope>NUCLEOTIDE SEQUENCE [LARGE SCALE GENOMIC DNA]</scope>
    <source>
        <tissue evidence="3">Young leaf</tissue>
    </source>
</reference>
<dbReference type="GO" id="GO:0008289">
    <property type="term" value="F:lipid binding"/>
    <property type="evidence" value="ECO:0007669"/>
    <property type="project" value="InterPro"/>
</dbReference>
<evidence type="ECO:0000259" key="2">
    <source>
        <dbReference type="PROSITE" id="PS50848"/>
    </source>
</evidence>
<evidence type="ECO:0000313" key="4">
    <source>
        <dbReference type="Proteomes" id="UP000464620"/>
    </source>
</evidence>
<dbReference type="Proteomes" id="UP000464620">
    <property type="component" value="Chromosome B09"/>
</dbReference>
<dbReference type="GO" id="GO:0005737">
    <property type="term" value="C:cytoplasm"/>
    <property type="evidence" value="ECO:0007669"/>
    <property type="project" value="UniProtKB-ARBA"/>
</dbReference>
<dbReference type="PANTHER" id="PTHR19308">
    <property type="entry name" value="PHOSPHATIDYLCHOLINE TRANSFER PROTEIN"/>
    <property type="match status" value="1"/>
</dbReference>
<dbReference type="AlphaFoldDB" id="A0A6B9V4Z1"/>
<dbReference type="Gramene" id="arahy.Tifrunner.gnm2.ann2.Ah16g238800.1">
    <property type="protein sequence ID" value="arahy.Tifrunner.gnm2.ann2.Ah16g238800.1-CDS-1"/>
    <property type="gene ID" value="arahy.Tifrunner.gnm2.ann2.Ah16g238800"/>
</dbReference>
<dbReference type="SUPFAM" id="SSF55961">
    <property type="entry name" value="Bet v1-like"/>
    <property type="match status" value="1"/>
</dbReference>
<dbReference type="InterPro" id="IPR002913">
    <property type="entry name" value="START_lipid-bd_dom"/>
</dbReference>
<evidence type="ECO:0000313" key="3">
    <source>
        <dbReference type="EMBL" id="QHN75964.1"/>
    </source>
</evidence>
<name>A0A6B9V4Z1_ARAHY</name>
<keyword evidence="1" id="KW-1133">Transmembrane helix</keyword>
<evidence type="ECO:0000256" key="1">
    <source>
        <dbReference type="SAM" id="Phobius"/>
    </source>
</evidence>
<dbReference type="PANTHER" id="PTHR19308:SF13">
    <property type="entry name" value="OS02G0468400 PROTEIN"/>
    <property type="match status" value="1"/>
</dbReference>
<dbReference type="GO" id="GO:0003677">
    <property type="term" value="F:DNA binding"/>
    <property type="evidence" value="ECO:0007669"/>
    <property type="project" value="UniProtKB-KW"/>
</dbReference>
<keyword evidence="3" id="KW-0238">DNA-binding</keyword>
<dbReference type="SMR" id="A0A6B9V4Z1"/>
<dbReference type="InterPro" id="IPR051213">
    <property type="entry name" value="START_lipid_transfer"/>
</dbReference>
<dbReference type="InterPro" id="IPR023393">
    <property type="entry name" value="START-like_dom_sf"/>
</dbReference>
<keyword evidence="1" id="KW-0472">Membrane</keyword>
<feature type="transmembrane region" description="Helical" evidence="1">
    <location>
        <begin position="52"/>
        <end position="70"/>
    </location>
</feature>
<sequence length="82" mass="10142">MLRNFYMDNDYRKQWDKTVFEYNQLQAYESKGVEVGRTVKKFPLLRPREYKYPLPFLSCLIWFGLIFPLLERLWMFVIVTNH</sequence>
<accession>A0A6B9V4Z1</accession>
<proteinExistence type="predicted"/>